<comment type="caution">
    <text evidence="2">The sequence shown here is derived from an EMBL/GenBank/DDBJ whole genome shotgun (WGS) entry which is preliminary data.</text>
</comment>
<evidence type="ECO:0000313" key="3">
    <source>
        <dbReference type="Proteomes" id="UP000319483"/>
    </source>
</evidence>
<sequence>MFLILIGGIYFFLHVGYSLLFYYFIILLFYYFIILLFYYFIYLIYLMFVPSIIILALLTCVDSVPGVFLASSVSIKTFGF</sequence>
<gene>
    <name evidence="2" type="ORF">FPQ15_08265</name>
</gene>
<organism evidence="2 3">
    <name type="scientific">Gilliamella apicola</name>
    <dbReference type="NCBI Taxonomy" id="1196095"/>
    <lineage>
        <taxon>Bacteria</taxon>
        <taxon>Pseudomonadati</taxon>
        <taxon>Pseudomonadota</taxon>
        <taxon>Gammaproteobacteria</taxon>
        <taxon>Orbales</taxon>
        <taxon>Orbaceae</taxon>
        <taxon>Gilliamella</taxon>
    </lineage>
</organism>
<dbReference type="EMBL" id="VMHM01000010">
    <property type="protein sequence ID" value="TSJ98495.1"/>
    <property type="molecule type" value="Genomic_DNA"/>
</dbReference>
<accession>A0A556SBL5</accession>
<evidence type="ECO:0000256" key="1">
    <source>
        <dbReference type="SAM" id="Phobius"/>
    </source>
</evidence>
<keyword evidence="1" id="KW-1133">Transmembrane helix</keyword>
<keyword evidence="1" id="KW-0472">Membrane</keyword>
<dbReference type="AlphaFoldDB" id="A0A556SBL5"/>
<feature type="transmembrane region" description="Helical" evidence="1">
    <location>
        <begin position="20"/>
        <end position="45"/>
    </location>
</feature>
<evidence type="ECO:0000313" key="2">
    <source>
        <dbReference type="EMBL" id="TSJ98495.1"/>
    </source>
</evidence>
<protein>
    <submittedName>
        <fullName evidence="2">Uncharacterized protein</fullName>
    </submittedName>
</protein>
<proteinExistence type="predicted"/>
<dbReference type="Proteomes" id="UP000319483">
    <property type="component" value="Unassembled WGS sequence"/>
</dbReference>
<name>A0A556SBL5_9GAMM</name>
<keyword evidence="1" id="KW-0812">Transmembrane</keyword>
<reference evidence="2 3" key="1">
    <citation type="submission" date="2019-07" db="EMBL/GenBank/DDBJ databases">
        <title>Gilliamella genomes.</title>
        <authorList>
            <person name="Zheng H."/>
        </authorList>
    </citation>
    <scope>NUCLEOTIDE SEQUENCE [LARGE SCALE GENOMIC DNA]</scope>
    <source>
        <strain evidence="2 3">W8127</strain>
    </source>
</reference>